<organism evidence="3 4">
    <name type="scientific">Sphingopyxis macrogoltabida</name>
    <name type="common">Sphingomonas macrogoltabidus</name>
    <dbReference type="NCBI Taxonomy" id="33050"/>
    <lineage>
        <taxon>Bacteria</taxon>
        <taxon>Pseudomonadati</taxon>
        <taxon>Pseudomonadota</taxon>
        <taxon>Alphaproteobacteria</taxon>
        <taxon>Sphingomonadales</taxon>
        <taxon>Sphingomonadaceae</taxon>
        <taxon>Sphingopyxis</taxon>
    </lineage>
</organism>
<keyword evidence="2" id="KW-0732">Signal</keyword>
<sequence>MRRAASPLSMFSLLLFAASPAAAQSVVTSTAPDKVAVSVFRDPDRAEGGEIDRNWLNGFALISETRTIDLPAGESRVRFEGVSEGMVAVSAIVTGLPGGVAQKNRDAALLSPASLLDGSLGNRVHLRRTDRATGKVTEEEAVIRSGPEGAVILQTLAGYEALRCTGLPETLVYDGVPAGLTAKPTLSVTTRSPAAQRATVTLTYLSTGFDWASNYVARVADDGKTLDLFAWLTVANSNGESFADANMSVLAGTLNVTSDFDSLVEAPPPPQLSLRCFPTGSGRYGPPPPPPPPPAPPPPPMAEGMDIVVTGARRREMAMAAPIAVVDTAKLEDLGDLKLYRVPFPVTVAANGQKQVALLIKDAVPFETIYRLRASPGDEETAATTEILLRMQNKETARLGVPLPSGQVAVFELAQGRELLAGEGMMRDHAVGEKVDLVIGESSQVRVDMENYVPPKNRENEYRVTVSNANPFAVTFELGFQIYDTGTLDSRLRKLPRKDGLPTWTVRVPANATRSFEYRTPKSED</sequence>
<accession>A0A0N9U7Q4</accession>
<gene>
    <name evidence="3" type="ORF">AN936_00305</name>
</gene>
<dbReference type="PANTHER" id="PTHR38075">
    <property type="entry name" value="DUF4139 DOMAIN-CONTAINING PROTEIN"/>
    <property type="match status" value="1"/>
</dbReference>
<feature type="chain" id="PRO_5006038816" description="DUF4139 domain-containing protein" evidence="2">
    <location>
        <begin position="24"/>
        <end position="525"/>
    </location>
</feature>
<evidence type="ECO:0008006" key="5">
    <source>
        <dbReference type="Google" id="ProtNLM"/>
    </source>
</evidence>
<dbReference type="PANTHER" id="PTHR38075:SF1">
    <property type="entry name" value="DUF4139 DOMAIN-CONTAINING PROTEIN"/>
    <property type="match status" value="1"/>
</dbReference>
<evidence type="ECO:0000256" key="2">
    <source>
        <dbReference type="SAM" id="SignalP"/>
    </source>
</evidence>
<feature type="signal peptide" evidence="2">
    <location>
        <begin position="1"/>
        <end position="23"/>
    </location>
</feature>
<dbReference type="OrthoDB" id="7178458at2"/>
<dbReference type="KEGG" id="smag:AN936_00305"/>
<evidence type="ECO:0000256" key="1">
    <source>
        <dbReference type="SAM" id="MobiDB-lite"/>
    </source>
</evidence>
<dbReference type="Proteomes" id="UP000058074">
    <property type="component" value="Chromosome"/>
</dbReference>
<dbReference type="PATRIC" id="fig|33050.5.peg.65"/>
<dbReference type="EMBL" id="CP012700">
    <property type="protein sequence ID" value="ALH78871.1"/>
    <property type="molecule type" value="Genomic_DNA"/>
</dbReference>
<protein>
    <recommendedName>
        <fullName evidence="5">DUF4139 domain-containing protein</fullName>
    </recommendedName>
</protein>
<reference evidence="3 4" key="1">
    <citation type="journal article" date="2015" name="Genome Announc.">
        <title>Complete Genome Sequence of Polypropylene Glycol- and Polyethylene Glycol-Degrading Sphingopyxis macrogoltabida Strain EY-1.</title>
        <authorList>
            <person name="Ohtsubo Y."/>
            <person name="Nagata Y."/>
            <person name="Numata M."/>
            <person name="Tsuchikane K."/>
            <person name="Hosoyama A."/>
            <person name="Yamazoe A."/>
            <person name="Tsuda M."/>
            <person name="Fujita N."/>
            <person name="Kawai F."/>
        </authorList>
    </citation>
    <scope>NUCLEOTIDE SEQUENCE [LARGE SCALE GENOMIC DNA]</scope>
    <source>
        <strain evidence="3 4">EY-1</strain>
    </source>
</reference>
<dbReference type="AlphaFoldDB" id="A0A0N9U7Q4"/>
<proteinExistence type="predicted"/>
<feature type="region of interest" description="Disordered" evidence="1">
    <location>
        <begin position="276"/>
        <end position="303"/>
    </location>
</feature>
<feature type="compositionally biased region" description="Pro residues" evidence="1">
    <location>
        <begin position="285"/>
        <end position="301"/>
    </location>
</feature>
<evidence type="ECO:0000313" key="3">
    <source>
        <dbReference type="EMBL" id="ALH78871.1"/>
    </source>
</evidence>
<name>A0A0N9U7Q4_SPHMC</name>
<evidence type="ECO:0000313" key="4">
    <source>
        <dbReference type="Proteomes" id="UP000058074"/>
    </source>
</evidence>